<comment type="similarity">
    <text evidence="1">Belongs to the GeBP family.</text>
</comment>
<proteinExistence type="inferred from homology"/>
<dbReference type="PANTHER" id="PTHR31662">
    <property type="entry name" value="BNAANNG10740D PROTEIN-RELATED"/>
    <property type="match status" value="1"/>
</dbReference>
<dbReference type="InterPro" id="IPR053932">
    <property type="entry name" value="GeBP-like_DBD"/>
</dbReference>
<evidence type="ECO:0000313" key="3">
    <source>
        <dbReference type="EMBL" id="CAE6203053.1"/>
    </source>
</evidence>
<dbReference type="PANTHER" id="PTHR31662:SF49">
    <property type="entry name" value="GLABROUS1 ENHANCER-BINDING PROTEIN-RELATED"/>
    <property type="match status" value="1"/>
</dbReference>
<dbReference type="EMBL" id="LR999457">
    <property type="protein sequence ID" value="CAE6203053.1"/>
    <property type="molecule type" value="Genomic_DNA"/>
</dbReference>
<reference evidence="3" key="1">
    <citation type="submission" date="2021-01" db="EMBL/GenBank/DDBJ databases">
        <authorList>
            <person name="Bezrukov I."/>
        </authorList>
    </citation>
    <scope>NUCLEOTIDE SEQUENCE</scope>
</reference>
<dbReference type="Proteomes" id="UP000682877">
    <property type="component" value="Chromosome 7"/>
</dbReference>
<dbReference type="InterPro" id="IPR007592">
    <property type="entry name" value="GEBP"/>
</dbReference>
<gene>
    <name evidence="3" type="ORF">AARE701A_LOCUS19957</name>
</gene>
<dbReference type="GO" id="GO:0005634">
    <property type="term" value="C:nucleus"/>
    <property type="evidence" value="ECO:0007669"/>
    <property type="project" value="TreeGrafter"/>
</dbReference>
<evidence type="ECO:0000313" key="4">
    <source>
        <dbReference type="Proteomes" id="UP000682877"/>
    </source>
</evidence>
<name>A0A8S2AWC0_ARAAE</name>
<accession>A0A8S2AWC0</accession>
<keyword evidence="4" id="KW-1185">Reference proteome</keyword>
<evidence type="ECO:0000256" key="1">
    <source>
        <dbReference type="ARBA" id="ARBA00010820"/>
    </source>
</evidence>
<feature type="domain" description="Glabrous enhancer-binding protein-like DBD" evidence="2">
    <location>
        <begin position="61"/>
        <end position="153"/>
    </location>
</feature>
<sequence>MKRHLQGSDSSDYSNSDCFKIRHTRKHEDDDISGSVQAMLRNNKKLKTTTLLEPSSSGACKNWTKTEELLILEGIVDYQIETKLSYPSDWNAVYDRIRDSMVSDFSKAQLTNKILNLKLRFGDNLARSIAGKRLSFTNSDDEQVFKLSKIIWGKNITTKSASNEIMDQTKERVIDDGEKEKCEDLNVLQEALEVAASFLRLARLWRAMARCAPRLEEKGNKTWRRGEIYDARAIHEPWPMHEAVKASASCVQAKTLRNQQQELCDFRVLTKKMTRLNRINRFTNLAG</sequence>
<protein>
    <recommendedName>
        <fullName evidence="2">Glabrous enhancer-binding protein-like DBD domain-containing protein</fullName>
    </recommendedName>
</protein>
<organism evidence="3 4">
    <name type="scientific">Arabidopsis arenosa</name>
    <name type="common">Sand rock-cress</name>
    <name type="synonym">Cardaminopsis arenosa</name>
    <dbReference type="NCBI Taxonomy" id="38785"/>
    <lineage>
        <taxon>Eukaryota</taxon>
        <taxon>Viridiplantae</taxon>
        <taxon>Streptophyta</taxon>
        <taxon>Embryophyta</taxon>
        <taxon>Tracheophyta</taxon>
        <taxon>Spermatophyta</taxon>
        <taxon>Magnoliopsida</taxon>
        <taxon>eudicotyledons</taxon>
        <taxon>Gunneridae</taxon>
        <taxon>Pentapetalae</taxon>
        <taxon>rosids</taxon>
        <taxon>malvids</taxon>
        <taxon>Brassicales</taxon>
        <taxon>Brassicaceae</taxon>
        <taxon>Camelineae</taxon>
        <taxon>Arabidopsis</taxon>
    </lineage>
</organism>
<evidence type="ECO:0000259" key="2">
    <source>
        <dbReference type="Pfam" id="PF04504"/>
    </source>
</evidence>
<dbReference type="GO" id="GO:0006355">
    <property type="term" value="P:regulation of DNA-templated transcription"/>
    <property type="evidence" value="ECO:0007669"/>
    <property type="project" value="InterPro"/>
</dbReference>
<dbReference type="AlphaFoldDB" id="A0A8S2AWC0"/>
<dbReference type="Pfam" id="PF04504">
    <property type="entry name" value="GeBP-like_DBD"/>
    <property type="match status" value="1"/>
</dbReference>